<sequence>MSGFFQRLFTWGKSEAHAVMDKVEDPAKMAEQGIRELKEDQTRNMESLAQVKAQTVRLRRDVNADKENAANYERKAMLLLQKAQSGQLDPAEADRLAGEALAKRDEANSRANALQTDLQKLDAMTAQLERNVRNIRDQIGKWENELRTLKARAQVSSATKKLNAELAQVDGKGTIAMLERMRDKVNEQESLAQAYGDMAAATTSTDDAIDAALGDDKGASASDSLAALKARMNMQ</sequence>
<organism evidence="3 4">
    <name type="scientific">Magnetofaba australis IT-1</name>
    <dbReference type="NCBI Taxonomy" id="1434232"/>
    <lineage>
        <taxon>Bacteria</taxon>
        <taxon>Pseudomonadati</taxon>
        <taxon>Pseudomonadota</taxon>
        <taxon>Magnetococcia</taxon>
        <taxon>Magnetococcales</taxon>
        <taxon>Magnetococcaceae</taxon>
        <taxon>Magnetofaba</taxon>
    </lineage>
</organism>
<gene>
    <name evidence="3" type="ORF">MAIT1_03935</name>
</gene>
<dbReference type="AlphaFoldDB" id="A0A1Y2K954"/>
<comment type="similarity">
    <text evidence="1">Belongs to the PspA/Vipp/IM30 family.</text>
</comment>
<protein>
    <submittedName>
        <fullName evidence="3">Putative phage shock protein A, PspA</fullName>
    </submittedName>
</protein>
<reference evidence="3 4" key="1">
    <citation type="journal article" date="2016" name="BMC Genomics">
        <title>Combined genomic and structural analyses of a cultured magnetotactic bacterium reveals its niche adaptation to a dynamic environment.</title>
        <authorList>
            <person name="Araujo A.C."/>
            <person name="Morillo V."/>
            <person name="Cypriano J."/>
            <person name="Teixeira L.C."/>
            <person name="Leao P."/>
            <person name="Lyra S."/>
            <person name="Almeida L.G."/>
            <person name="Bazylinski D.A."/>
            <person name="Vasconcellos A.T."/>
            <person name="Abreu F."/>
            <person name="Lins U."/>
        </authorList>
    </citation>
    <scope>NUCLEOTIDE SEQUENCE [LARGE SCALE GENOMIC DNA]</scope>
    <source>
        <strain evidence="3 4">IT-1</strain>
    </source>
</reference>
<dbReference type="InterPro" id="IPR007157">
    <property type="entry name" value="PspA_VIPP1"/>
</dbReference>
<evidence type="ECO:0000256" key="1">
    <source>
        <dbReference type="ARBA" id="ARBA00043985"/>
    </source>
</evidence>
<proteinExistence type="inferred from homology"/>
<dbReference type="Proteomes" id="UP000194003">
    <property type="component" value="Unassembled WGS sequence"/>
</dbReference>
<dbReference type="OrthoDB" id="9779630at2"/>
<dbReference type="Pfam" id="PF04012">
    <property type="entry name" value="PspA_IM30"/>
    <property type="match status" value="1"/>
</dbReference>
<dbReference type="PANTHER" id="PTHR31088:SF6">
    <property type="entry name" value="PHAGE SHOCK PROTEIN A"/>
    <property type="match status" value="1"/>
</dbReference>
<dbReference type="PANTHER" id="PTHR31088">
    <property type="entry name" value="MEMBRANE-ASSOCIATED PROTEIN VIPP1, CHLOROPLASTIC"/>
    <property type="match status" value="1"/>
</dbReference>
<name>A0A1Y2K954_9PROT</name>
<dbReference type="STRING" id="1434232.MAIT1_03935"/>
<feature type="coiled-coil region" evidence="2">
    <location>
        <begin position="104"/>
        <end position="152"/>
    </location>
</feature>
<dbReference type="RefSeq" id="WP_085441105.1">
    <property type="nucleotide sequence ID" value="NZ_LVJN01000015.1"/>
</dbReference>
<evidence type="ECO:0000313" key="3">
    <source>
        <dbReference type="EMBL" id="OSM07149.1"/>
    </source>
</evidence>
<evidence type="ECO:0000313" key="4">
    <source>
        <dbReference type="Proteomes" id="UP000194003"/>
    </source>
</evidence>
<dbReference type="EMBL" id="LVJN01000015">
    <property type="protein sequence ID" value="OSM07149.1"/>
    <property type="molecule type" value="Genomic_DNA"/>
</dbReference>
<keyword evidence="4" id="KW-1185">Reference proteome</keyword>
<keyword evidence="2" id="KW-0175">Coiled coil</keyword>
<accession>A0A1Y2K954</accession>
<evidence type="ECO:0000256" key="2">
    <source>
        <dbReference type="SAM" id="Coils"/>
    </source>
</evidence>
<comment type="caution">
    <text evidence="3">The sequence shown here is derived from an EMBL/GenBank/DDBJ whole genome shotgun (WGS) entry which is preliminary data.</text>
</comment>